<proteinExistence type="predicted"/>
<comment type="caution">
    <text evidence="1">The sequence shown here is derived from an EMBL/GenBank/DDBJ whole genome shotgun (WGS) entry which is preliminary data.</text>
</comment>
<protein>
    <submittedName>
        <fullName evidence="1">Uncharacterized protein</fullName>
    </submittedName>
</protein>
<dbReference type="EMBL" id="CM011684">
    <property type="protein sequence ID" value="TMS13112.1"/>
    <property type="molecule type" value="Genomic_DNA"/>
</dbReference>
<gene>
    <name evidence="1" type="ORF">E3U43_018187</name>
</gene>
<keyword evidence="2" id="KW-1185">Reference proteome</keyword>
<reference evidence="1" key="1">
    <citation type="submission" date="2018-11" db="EMBL/GenBank/DDBJ databases">
        <title>The sequence and de novo assembly of Larimichthys crocea genome using PacBio and Hi-C technologies.</title>
        <authorList>
            <person name="Xu P."/>
            <person name="Chen B."/>
            <person name="Zhou Z."/>
            <person name="Ke Q."/>
            <person name="Wu Y."/>
            <person name="Bai H."/>
            <person name="Pu F."/>
        </authorList>
    </citation>
    <scope>NUCLEOTIDE SEQUENCE</scope>
    <source>
        <tissue evidence="1">Muscle</tissue>
    </source>
</reference>
<name>A0ACD3R193_LARCR</name>
<evidence type="ECO:0000313" key="2">
    <source>
        <dbReference type="Proteomes" id="UP000793456"/>
    </source>
</evidence>
<organism evidence="1 2">
    <name type="scientific">Larimichthys crocea</name>
    <name type="common">Large yellow croaker</name>
    <name type="synonym">Pseudosciaena crocea</name>
    <dbReference type="NCBI Taxonomy" id="215358"/>
    <lineage>
        <taxon>Eukaryota</taxon>
        <taxon>Metazoa</taxon>
        <taxon>Chordata</taxon>
        <taxon>Craniata</taxon>
        <taxon>Vertebrata</taxon>
        <taxon>Euteleostomi</taxon>
        <taxon>Actinopterygii</taxon>
        <taxon>Neopterygii</taxon>
        <taxon>Teleostei</taxon>
        <taxon>Neoteleostei</taxon>
        <taxon>Acanthomorphata</taxon>
        <taxon>Eupercaria</taxon>
        <taxon>Sciaenidae</taxon>
        <taxon>Larimichthys</taxon>
    </lineage>
</organism>
<dbReference type="Proteomes" id="UP000793456">
    <property type="component" value="Chromosome XI"/>
</dbReference>
<accession>A0ACD3R193</accession>
<sequence length="414" mass="46166">MSSVEARAAQLPAAENPLKMVKSTAAGLRRAALGEITNCAGAGQRPGRGKASSKPSCVQKSKPAAVLPAVRVQAAADRLPPVSEESADVSMKDEDELCQAFSEALLAVQDVDEDDADLPQLCSQYVKDIYSYLHVLEVVHSLRPSDCLCRPARRLHRGVSPQVQQAVRANYMQGYEITERMRALLIDWLVQVHSRFQLLQETLYLTVAVLDRFLQVQPVSRRKLQLVGVTAMLVACKYEEMYAPEVGDFAYITDNAFTKSQILEMEQVVLRTLNFELGRPLPLHFLRRASKVASSDVERHTLAKYLMELTLLDYDMVHYRPSEVAAASLCLSQLLLDELPWSPTQQHYSTYDEAHLKPIMQHIAKNVVTANDAKSKFQAVKTKYSSSKLMKISLIPQLKSATIRNMAAALLDKP</sequence>
<evidence type="ECO:0000313" key="1">
    <source>
        <dbReference type="EMBL" id="TMS13112.1"/>
    </source>
</evidence>